<evidence type="ECO:0000313" key="3">
    <source>
        <dbReference type="Proteomes" id="UP000019141"/>
    </source>
</evidence>
<dbReference type="AlphaFoldDB" id="W4L8K5"/>
<dbReference type="Proteomes" id="UP000019141">
    <property type="component" value="Unassembled WGS sequence"/>
</dbReference>
<organism evidence="2 3">
    <name type="scientific">Entotheonella factor</name>
    <dbReference type="NCBI Taxonomy" id="1429438"/>
    <lineage>
        <taxon>Bacteria</taxon>
        <taxon>Pseudomonadati</taxon>
        <taxon>Nitrospinota/Tectimicrobiota group</taxon>
        <taxon>Candidatus Tectimicrobiota</taxon>
        <taxon>Candidatus Entotheonellia</taxon>
        <taxon>Candidatus Entotheonellales</taxon>
        <taxon>Candidatus Entotheonellaceae</taxon>
        <taxon>Candidatus Entotheonella</taxon>
    </lineage>
</organism>
<evidence type="ECO:0000256" key="1">
    <source>
        <dbReference type="SAM" id="MobiDB-lite"/>
    </source>
</evidence>
<sequence>MRPLASPRNHENVKKAGKMHGDRFKSVPTRAAFYIGVVMRPLASPGNHEKAKKAGDRIQFCPLRKTDFFIGD</sequence>
<evidence type="ECO:0000313" key="2">
    <source>
        <dbReference type="EMBL" id="ETW94030.1"/>
    </source>
</evidence>
<proteinExistence type="predicted"/>
<reference evidence="2 3" key="1">
    <citation type="journal article" date="2014" name="Nature">
        <title>An environmental bacterial taxon with a large and distinct metabolic repertoire.</title>
        <authorList>
            <person name="Wilson M.C."/>
            <person name="Mori T."/>
            <person name="Ruckert C."/>
            <person name="Uria A.R."/>
            <person name="Helf M.J."/>
            <person name="Takada K."/>
            <person name="Gernert C."/>
            <person name="Steffens U.A."/>
            <person name="Heycke N."/>
            <person name="Schmitt S."/>
            <person name="Rinke C."/>
            <person name="Helfrich E.J."/>
            <person name="Brachmann A.O."/>
            <person name="Gurgui C."/>
            <person name="Wakimoto T."/>
            <person name="Kracht M."/>
            <person name="Crusemann M."/>
            <person name="Hentschel U."/>
            <person name="Abe I."/>
            <person name="Matsunaga S."/>
            <person name="Kalinowski J."/>
            <person name="Takeyama H."/>
            <person name="Piel J."/>
        </authorList>
    </citation>
    <scope>NUCLEOTIDE SEQUENCE [LARGE SCALE GENOMIC DNA]</scope>
    <source>
        <strain evidence="3">TSY1</strain>
    </source>
</reference>
<keyword evidence="3" id="KW-1185">Reference proteome</keyword>
<gene>
    <name evidence="2" type="ORF">ETSY1_36620</name>
</gene>
<protein>
    <submittedName>
        <fullName evidence="2">Uncharacterized protein</fullName>
    </submittedName>
</protein>
<dbReference type="HOGENOM" id="CLU_202385_0_0_7"/>
<feature type="region of interest" description="Disordered" evidence="1">
    <location>
        <begin position="1"/>
        <end position="22"/>
    </location>
</feature>
<feature type="compositionally biased region" description="Basic and acidic residues" evidence="1">
    <location>
        <begin position="8"/>
        <end position="22"/>
    </location>
</feature>
<accession>W4L8K5</accession>
<dbReference type="EMBL" id="AZHW01001130">
    <property type="protein sequence ID" value="ETW94030.1"/>
    <property type="molecule type" value="Genomic_DNA"/>
</dbReference>
<name>W4L8K5_ENTF1</name>
<comment type="caution">
    <text evidence="2">The sequence shown here is derived from an EMBL/GenBank/DDBJ whole genome shotgun (WGS) entry which is preliminary data.</text>
</comment>